<dbReference type="EMBL" id="CAJNOK010034343">
    <property type="protein sequence ID" value="CAF1503180.1"/>
    <property type="molecule type" value="Genomic_DNA"/>
</dbReference>
<organism evidence="1 3">
    <name type="scientific">Didymodactylos carnosus</name>
    <dbReference type="NCBI Taxonomy" id="1234261"/>
    <lineage>
        <taxon>Eukaryota</taxon>
        <taxon>Metazoa</taxon>
        <taxon>Spiralia</taxon>
        <taxon>Gnathifera</taxon>
        <taxon>Rotifera</taxon>
        <taxon>Eurotatoria</taxon>
        <taxon>Bdelloidea</taxon>
        <taxon>Philodinida</taxon>
        <taxon>Philodinidae</taxon>
        <taxon>Didymodactylos</taxon>
    </lineage>
</organism>
<proteinExistence type="predicted"/>
<protein>
    <submittedName>
        <fullName evidence="1">Uncharacterized protein</fullName>
    </submittedName>
</protein>
<evidence type="ECO:0000313" key="3">
    <source>
        <dbReference type="Proteomes" id="UP000677228"/>
    </source>
</evidence>
<dbReference type="Proteomes" id="UP000677228">
    <property type="component" value="Unassembled WGS sequence"/>
</dbReference>
<sequence>MCTYTMQENALETLYKDMKIRLYLVDDRQNLRNVRNPQWNDAYQKYLQDLKYPYNDINDRAIISDWLIGLAIRLEFGDNSTFSAEMQNLPLLSRGSDLD</sequence>
<dbReference type="AlphaFoldDB" id="A0A8S2FLC1"/>
<evidence type="ECO:0000313" key="2">
    <source>
        <dbReference type="EMBL" id="CAF4291513.1"/>
    </source>
</evidence>
<dbReference type="InterPro" id="IPR019265">
    <property type="entry name" value="RTRAF"/>
</dbReference>
<evidence type="ECO:0000313" key="1">
    <source>
        <dbReference type="EMBL" id="CAF1503180.1"/>
    </source>
</evidence>
<dbReference type="Proteomes" id="UP000682733">
    <property type="component" value="Unassembled WGS sequence"/>
</dbReference>
<comment type="caution">
    <text evidence="1">The sequence shown here is derived from an EMBL/GenBank/DDBJ whole genome shotgun (WGS) entry which is preliminary data.</text>
</comment>
<dbReference type="EMBL" id="CAJOBA010056367">
    <property type="protein sequence ID" value="CAF4291513.1"/>
    <property type="molecule type" value="Genomic_DNA"/>
</dbReference>
<dbReference type="Pfam" id="PF10036">
    <property type="entry name" value="RLL"/>
    <property type="match status" value="1"/>
</dbReference>
<name>A0A8S2FLC1_9BILA</name>
<gene>
    <name evidence="1" type="ORF">OVA965_LOCUS37032</name>
    <name evidence="2" type="ORF">TMI583_LOCUS38076</name>
</gene>
<reference evidence="1" key="1">
    <citation type="submission" date="2021-02" db="EMBL/GenBank/DDBJ databases">
        <authorList>
            <person name="Nowell W R."/>
        </authorList>
    </citation>
    <scope>NUCLEOTIDE SEQUENCE</scope>
</reference>
<dbReference type="PANTHER" id="PTHR15924">
    <property type="entry name" value="CLE"/>
    <property type="match status" value="1"/>
</dbReference>
<accession>A0A8S2FLC1</accession>